<sequence>MRSRSPIDLLRQGSAAVWEKEIDSGRRRHDLRPMTLPHFHTRLSLGQDLHELGLRPGDMVMVHAAMSRVGLLLSGPDVLIDALRDVVGPSGTILAYTDWNGAYDALLDGDGRVPEEWRPHIAPFDPALSRAIRDNGVFPEFLRTTPGARRSGNPCASVAAVGAGADWLTADHPLDYGYGEGSPLAKLVEAGGKVLMVGAPLDTMTLLHHAEHLAQIPGKRLRRYEVPFATPAGTVWRMLEEFDTADPVVAGLESDYFAAIVAEFLAGGHGAQGLVGDAPSVLVNAASICRFAVAWLEQHVRPER</sequence>
<keyword evidence="4 5" id="KW-0012">Acyltransferase</keyword>
<dbReference type="Pfam" id="PF02522">
    <property type="entry name" value="Antibiotic_NAT"/>
    <property type="match status" value="1"/>
</dbReference>
<keyword evidence="5" id="KW-0046">Antibiotic resistance</keyword>
<evidence type="ECO:0000256" key="5">
    <source>
        <dbReference type="RuleBase" id="RU365031"/>
    </source>
</evidence>
<evidence type="ECO:0000256" key="1">
    <source>
        <dbReference type="ARBA" id="ARBA00006383"/>
    </source>
</evidence>
<comment type="catalytic activity">
    <reaction evidence="5">
        <text>a 2-deoxystreptamine antibiotic + acetyl-CoA = an N(3)-acetyl-2-deoxystreptamine antibiotic + CoA + H(+)</text>
        <dbReference type="Rhea" id="RHEA:12665"/>
        <dbReference type="ChEBI" id="CHEBI:15378"/>
        <dbReference type="ChEBI" id="CHEBI:57287"/>
        <dbReference type="ChEBI" id="CHEBI:57288"/>
        <dbReference type="ChEBI" id="CHEBI:57921"/>
        <dbReference type="ChEBI" id="CHEBI:77452"/>
        <dbReference type="EC" id="2.3.1.81"/>
    </reaction>
</comment>
<dbReference type="EC" id="2.3.1.-" evidence="5"/>
<dbReference type="AlphaFoldDB" id="B3PSZ6"/>
<dbReference type="NCBIfam" id="NF033082">
    <property type="entry name" value="AAC_3"/>
    <property type="match status" value="1"/>
</dbReference>
<dbReference type="eggNOG" id="COG2746">
    <property type="taxonomic scope" value="Bacteria"/>
</dbReference>
<name>B3PSZ6_RHIE6</name>
<evidence type="ECO:0000256" key="2">
    <source>
        <dbReference type="ARBA" id="ARBA00012882"/>
    </source>
</evidence>
<evidence type="ECO:0000256" key="3">
    <source>
        <dbReference type="ARBA" id="ARBA00022679"/>
    </source>
</evidence>
<dbReference type="HOGENOM" id="CLU_060091_1_1_5"/>
<evidence type="ECO:0000313" key="6">
    <source>
        <dbReference type="EMBL" id="ACE90162.1"/>
    </source>
</evidence>
<proteinExistence type="inferred from homology"/>
<comment type="similarity">
    <text evidence="1 5">Belongs to the antibiotic N-acetyltransferase family.</text>
</comment>
<dbReference type="InterPro" id="IPR028345">
    <property type="entry name" value="Antibiotic_NAT-like"/>
</dbReference>
<dbReference type="KEGG" id="rec:RHECIAT_CH0001181"/>
<keyword evidence="3 5" id="KW-0808">Transferase</keyword>
<dbReference type="EMBL" id="CP001074">
    <property type="protein sequence ID" value="ACE90162.1"/>
    <property type="molecule type" value="Genomic_DNA"/>
</dbReference>
<dbReference type="Proteomes" id="UP000008817">
    <property type="component" value="Chromosome"/>
</dbReference>
<gene>
    <name evidence="6" type="primary">aacC</name>
    <name evidence="6" type="ordered locus">RHECIAT_CH0001181</name>
</gene>
<dbReference type="InterPro" id="IPR003679">
    <property type="entry name" value="Amioglycoside_AcTrfase"/>
</dbReference>
<dbReference type="SUPFAM" id="SSF110710">
    <property type="entry name" value="TTHA0583/YokD-like"/>
    <property type="match status" value="1"/>
</dbReference>
<reference evidence="6 7" key="1">
    <citation type="submission" date="2008-04" db="EMBL/GenBank/DDBJ databases">
        <title>Genome diversity and DNA divergence of Rhizobium etli.</title>
        <authorList>
            <person name="Gonzalez V."/>
            <person name="Acosta J.L."/>
            <person name="Santamaria R.I."/>
            <person name="Bustos P."/>
            <person name="Hernandez-Gonzalez I.L."/>
            <person name="Fernandez J.L."/>
            <person name="Diaz R."/>
            <person name="Flores M."/>
            <person name="Mora J."/>
            <person name="Palacios R."/>
            <person name="Davila G."/>
        </authorList>
    </citation>
    <scope>NUCLEOTIDE SEQUENCE [LARGE SCALE GENOMIC DNA]</scope>
    <source>
        <strain evidence="6 7">CIAT 652</strain>
    </source>
</reference>
<dbReference type="GO" id="GO:0046353">
    <property type="term" value="F:aminoglycoside 3-N-acetyltransferase activity"/>
    <property type="evidence" value="ECO:0007669"/>
    <property type="project" value="UniProtKB-EC"/>
</dbReference>
<accession>B3PSZ6</accession>
<evidence type="ECO:0000313" key="7">
    <source>
        <dbReference type="Proteomes" id="UP000008817"/>
    </source>
</evidence>
<dbReference type="PANTHER" id="PTHR11104:SF0">
    <property type="entry name" value="SPBETA PROPHAGE-DERIVED AMINOGLYCOSIDE N(3')-ACETYLTRANSFERASE-LIKE PROTEIN YOKD"/>
    <property type="match status" value="1"/>
</dbReference>
<organism evidence="6 7">
    <name type="scientific">Rhizobium etli (strain CIAT 652)</name>
    <dbReference type="NCBI Taxonomy" id="491916"/>
    <lineage>
        <taxon>Bacteria</taxon>
        <taxon>Pseudomonadati</taxon>
        <taxon>Pseudomonadota</taxon>
        <taxon>Alphaproteobacteria</taxon>
        <taxon>Hyphomicrobiales</taxon>
        <taxon>Rhizobiaceae</taxon>
        <taxon>Rhizobium/Agrobacterium group</taxon>
        <taxon>Rhizobium</taxon>
    </lineage>
</organism>
<evidence type="ECO:0000256" key="4">
    <source>
        <dbReference type="ARBA" id="ARBA00023315"/>
    </source>
</evidence>
<protein>
    <recommendedName>
        <fullName evidence="2 5">Aminoglycoside N(3)-acetyltransferase</fullName>
        <ecNumber evidence="5">2.3.1.-</ecNumber>
    </recommendedName>
</protein>
<dbReference type="PANTHER" id="PTHR11104">
    <property type="entry name" value="AMINOGLYCOSIDE N3-ACETYLTRANSFERASE"/>
    <property type="match status" value="1"/>
</dbReference>
<dbReference type="GO" id="GO:0046677">
    <property type="term" value="P:response to antibiotic"/>
    <property type="evidence" value="ECO:0007669"/>
    <property type="project" value="UniProtKB-KW"/>
</dbReference>